<sequence length="68" mass="7870">MSANQEAQSDELLALASIYDEEEFCRTESRQKGKIHLCLELPPNFRLLVKGEILCRIWSKTPKVIYCI</sequence>
<dbReference type="Proteomes" id="UP000472270">
    <property type="component" value="Unassembled WGS sequence"/>
</dbReference>
<feature type="domain" description="RWD" evidence="1">
    <location>
        <begin position="6"/>
        <end position="44"/>
    </location>
</feature>
<dbReference type="InterPro" id="IPR006575">
    <property type="entry name" value="RWD_dom"/>
</dbReference>
<dbReference type="InterPro" id="IPR016135">
    <property type="entry name" value="UBQ-conjugating_enzyme/RWD"/>
</dbReference>
<reference evidence="2" key="1">
    <citation type="submission" date="2025-08" db="UniProtKB">
        <authorList>
            <consortium name="Ensembl"/>
        </authorList>
    </citation>
    <scope>IDENTIFICATION</scope>
</reference>
<protein>
    <recommendedName>
        <fullName evidence="1">RWD domain-containing protein</fullName>
    </recommendedName>
</protein>
<evidence type="ECO:0000313" key="2">
    <source>
        <dbReference type="Ensembl" id="ENSSRHP00000010485.1"/>
    </source>
</evidence>
<dbReference type="Gene3D" id="3.10.110.10">
    <property type="entry name" value="Ubiquitin Conjugating Enzyme"/>
    <property type="match status" value="1"/>
</dbReference>
<evidence type="ECO:0000259" key="1">
    <source>
        <dbReference type="Pfam" id="PF05773"/>
    </source>
</evidence>
<proteinExistence type="predicted"/>
<dbReference type="Ensembl" id="ENSSRHT00000010850.1">
    <property type="protein sequence ID" value="ENSSRHP00000010485.1"/>
    <property type="gene ID" value="ENSSRHG00000005960.1"/>
</dbReference>
<accession>A0A673G9Y7</accession>
<dbReference type="Pfam" id="PF05773">
    <property type="entry name" value="RWD"/>
    <property type="match status" value="1"/>
</dbReference>
<organism evidence="2 3">
    <name type="scientific">Sinocyclocheilus rhinocerous</name>
    <dbReference type="NCBI Taxonomy" id="307959"/>
    <lineage>
        <taxon>Eukaryota</taxon>
        <taxon>Metazoa</taxon>
        <taxon>Chordata</taxon>
        <taxon>Craniata</taxon>
        <taxon>Vertebrata</taxon>
        <taxon>Euteleostomi</taxon>
        <taxon>Actinopterygii</taxon>
        <taxon>Neopterygii</taxon>
        <taxon>Teleostei</taxon>
        <taxon>Ostariophysi</taxon>
        <taxon>Cypriniformes</taxon>
        <taxon>Cyprinidae</taxon>
        <taxon>Cyprininae</taxon>
        <taxon>Sinocyclocheilus</taxon>
    </lineage>
</organism>
<dbReference type="SUPFAM" id="SSF54495">
    <property type="entry name" value="UBC-like"/>
    <property type="match status" value="1"/>
</dbReference>
<name>A0A673G9Y7_9TELE</name>
<evidence type="ECO:0000313" key="3">
    <source>
        <dbReference type="Proteomes" id="UP000472270"/>
    </source>
</evidence>
<reference evidence="2" key="2">
    <citation type="submission" date="2025-09" db="UniProtKB">
        <authorList>
            <consortium name="Ensembl"/>
        </authorList>
    </citation>
    <scope>IDENTIFICATION</scope>
</reference>
<dbReference type="AlphaFoldDB" id="A0A673G9Y7"/>
<keyword evidence="3" id="KW-1185">Reference proteome</keyword>